<gene>
    <name evidence="7" type="ORF">P171DRAFT_486985</name>
</gene>
<dbReference type="GO" id="GO:0015606">
    <property type="term" value="F:spermidine transmembrane transporter activity"/>
    <property type="evidence" value="ECO:0007669"/>
    <property type="project" value="TreeGrafter"/>
</dbReference>
<name>A0A9P4PFI1_9PLEO</name>
<comment type="caution">
    <text evidence="7">The sequence shown here is derived from an EMBL/GenBank/DDBJ whole genome shotgun (WGS) entry which is preliminary data.</text>
</comment>
<feature type="transmembrane region" description="Helical" evidence="5">
    <location>
        <begin position="109"/>
        <end position="126"/>
    </location>
</feature>
<dbReference type="OrthoDB" id="3936150at2759"/>
<dbReference type="InterPro" id="IPR011701">
    <property type="entry name" value="MFS"/>
</dbReference>
<protein>
    <submittedName>
        <fullName evidence="7">MFS general substrate transporter</fullName>
    </submittedName>
</protein>
<dbReference type="Gene3D" id="1.20.1250.20">
    <property type="entry name" value="MFS general substrate transporter like domains"/>
    <property type="match status" value="1"/>
</dbReference>
<organism evidence="7 8">
    <name type="scientific">Karstenula rhodostoma CBS 690.94</name>
    <dbReference type="NCBI Taxonomy" id="1392251"/>
    <lineage>
        <taxon>Eukaryota</taxon>
        <taxon>Fungi</taxon>
        <taxon>Dikarya</taxon>
        <taxon>Ascomycota</taxon>
        <taxon>Pezizomycotina</taxon>
        <taxon>Dothideomycetes</taxon>
        <taxon>Pleosporomycetidae</taxon>
        <taxon>Pleosporales</taxon>
        <taxon>Massarineae</taxon>
        <taxon>Didymosphaeriaceae</taxon>
        <taxon>Karstenula</taxon>
    </lineage>
</organism>
<dbReference type="Pfam" id="PF07690">
    <property type="entry name" value="MFS_1"/>
    <property type="match status" value="1"/>
</dbReference>
<evidence type="ECO:0000256" key="4">
    <source>
        <dbReference type="ARBA" id="ARBA00023136"/>
    </source>
</evidence>
<feature type="transmembrane region" description="Helical" evidence="5">
    <location>
        <begin position="56"/>
        <end position="77"/>
    </location>
</feature>
<dbReference type="SUPFAM" id="SSF103473">
    <property type="entry name" value="MFS general substrate transporter"/>
    <property type="match status" value="1"/>
</dbReference>
<dbReference type="GO" id="GO:0005886">
    <property type="term" value="C:plasma membrane"/>
    <property type="evidence" value="ECO:0007669"/>
    <property type="project" value="TreeGrafter"/>
</dbReference>
<evidence type="ECO:0000256" key="3">
    <source>
        <dbReference type="ARBA" id="ARBA00022989"/>
    </source>
</evidence>
<dbReference type="GO" id="GO:0000297">
    <property type="term" value="F:spermine transmembrane transporter activity"/>
    <property type="evidence" value="ECO:0007669"/>
    <property type="project" value="TreeGrafter"/>
</dbReference>
<dbReference type="PROSITE" id="PS50850">
    <property type="entry name" value="MFS"/>
    <property type="match status" value="1"/>
</dbReference>
<dbReference type="PANTHER" id="PTHR23502:SF182">
    <property type="entry name" value="POLYAMINE TRANSPORTER, PUTATIVE-RELATED"/>
    <property type="match status" value="1"/>
</dbReference>
<dbReference type="InterPro" id="IPR020846">
    <property type="entry name" value="MFS_dom"/>
</dbReference>
<evidence type="ECO:0000256" key="5">
    <source>
        <dbReference type="SAM" id="Phobius"/>
    </source>
</evidence>
<evidence type="ECO:0000256" key="1">
    <source>
        <dbReference type="ARBA" id="ARBA00004141"/>
    </source>
</evidence>
<dbReference type="InterPro" id="IPR036259">
    <property type="entry name" value="MFS_trans_sf"/>
</dbReference>
<evidence type="ECO:0000313" key="8">
    <source>
        <dbReference type="Proteomes" id="UP000799764"/>
    </source>
</evidence>
<dbReference type="EMBL" id="MU001503">
    <property type="protein sequence ID" value="KAF2443027.1"/>
    <property type="molecule type" value="Genomic_DNA"/>
</dbReference>
<dbReference type="AlphaFoldDB" id="A0A9P4PFI1"/>
<feature type="domain" description="Major facilitator superfamily (MFS) profile" evidence="6">
    <location>
        <begin position="40"/>
        <end position="239"/>
    </location>
</feature>
<evidence type="ECO:0000259" key="6">
    <source>
        <dbReference type="PROSITE" id="PS50850"/>
    </source>
</evidence>
<keyword evidence="8" id="KW-1185">Reference proteome</keyword>
<keyword evidence="3 5" id="KW-1133">Transmembrane helix</keyword>
<comment type="subcellular location">
    <subcellularLocation>
        <location evidence="1">Membrane</location>
        <topology evidence="1">Multi-pass membrane protein</topology>
    </subcellularLocation>
</comment>
<reference evidence="7" key="1">
    <citation type="journal article" date="2020" name="Stud. Mycol.">
        <title>101 Dothideomycetes genomes: a test case for predicting lifestyles and emergence of pathogens.</title>
        <authorList>
            <person name="Haridas S."/>
            <person name="Albert R."/>
            <person name="Binder M."/>
            <person name="Bloem J."/>
            <person name="Labutti K."/>
            <person name="Salamov A."/>
            <person name="Andreopoulos B."/>
            <person name="Baker S."/>
            <person name="Barry K."/>
            <person name="Bills G."/>
            <person name="Bluhm B."/>
            <person name="Cannon C."/>
            <person name="Castanera R."/>
            <person name="Culley D."/>
            <person name="Daum C."/>
            <person name="Ezra D."/>
            <person name="Gonzalez J."/>
            <person name="Henrissat B."/>
            <person name="Kuo A."/>
            <person name="Liang C."/>
            <person name="Lipzen A."/>
            <person name="Lutzoni F."/>
            <person name="Magnuson J."/>
            <person name="Mondo S."/>
            <person name="Nolan M."/>
            <person name="Ohm R."/>
            <person name="Pangilinan J."/>
            <person name="Park H.-J."/>
            <person name="Ramirez L."/>
            <person name="Alfaro M."/>
            <person name="Sun H."/>
            <person name="Tritt A."/>
            <person name="Yoshinaga Y."/>
            <person name="Zwiers L.-H."/>
            <person name="Turgeon B."/>
            <person name="Goodwin S."/>
            <person name="Spatafora J."/>
            <person name="Crous P."/>
            <person name="Grigoriev I."/>
        </authorList>
    </citation>
    <scope>NUCLEOTIDE SEQUENCE</scope>
    <source>
        <strain evidence="7">CBS 690.94</strain>
    </source>
</reference>
<keyword evidence="4 5" id="KW-0472">Membrane</keyword>
<dbReference type="PANTHER" id="PTHR23502">
    <property type="entry name" value="MAJOR FACILITATOR SUPERFAMILY"/>
    <property type="match status" value="1"/>
</dbReference>
<sequence length="239" mass="26263">MSGNQPASSSQPPDDQKSTMAPIEAKKNVSKNEFDWDTDGINPLNWTVWKRTYDTVLPAVFGLVVTFVSSIYTSAVADITRSFQVSQTIALLPFSLFFVGPLSERYRRTATYLISMPLFAVFLLGSGFSPTFAGLTICRFLTGVFASPPLVVDAGTNATLWLPQDRTAMTTLFALFPYLGPALRPVVGGFTAASKGWRWTQWAVLFSAVVAVHEIGRWMGSYCVRIHLRRAYADSVGAI</sequence>
<dbReference type="Proteomes" id="UP000799764">
    <property type="component" value="Unassembled WGS sequence"/>
</dbReference>
<keyword evidence="2 5" id="KW-0812">Transmembrane</keyword>
<proteinExistence type="predicted"/>
<evidence type="ECO:0000313" key="7">
    <source>
        <dbReference type="EMBL" id="KAF2443027.1"/>
    </source>
</evidence>
<evidence type="ECO:0000256" key="2">
    <source>
        <dbReference type="ARBA" id="ARBA00022692"/>
    </source>
</evidence>
<accession>A0A9P4PFI1</accession>